<keyword evidence="1" id="KW-0732">Signal</keyword>
<name>A0AAD7EPH3_9AGAR</name>
<sequence>MLFNNIFTIIVVASVATLVHGIDLCAWPSANSCSGIATCCFGVAKNACCGNLIQTVGFSVSYRPLESAVAFGQAWTSSNCGAGPIGTNQVGPGDRCWTGLGVKANSIAWANFGDARRAAAERNFTETVSPNAFVFSNKGVEKAIRIPEYSGAIDTLIELYQKGDFATLEGYETIERTEV</sequence>
<comment type="caution">
    <text evidence="2">The sequence shown here is derived from an EMBL/GenBank/DDBJ whole genome shotgun (WGS) entry which is preliminary data.</text>
</comment>
<dbReference type="AlphaFoldDB" id="A0AAD7EPH3"/>
<dbReference type="Proteomes" id="UP001218218">
    <property type="component" value="Unassembled WGS sequence"/>
</dbReference>
<organism evidence="2 3">
    <name type="scientific">Mycena albidolilacea</name>
    <dbReference type="NCBI Taxonomy" id="1033008"/>
    <lineage>
        <taxon>Eukaryota</taxon>
        <taxon>Fungi</taxon>
        <taxon>Dikarya</taxon>
        <taxon>Basidiomycota</taxon>
        <taxon>Agaricomycotina</taxon>
        <taxon>Agaricomycetes</taxon>
        <taxon>Agaricomycetidae</taxon>
        <taxon>Agaricales</taxon>
        <taxon>Marasmiineae</taxon>
        <taxon>Mycenaceae</taxon>
        <taxon>Mycena</taxon>
    </lineage>
</organism>
<protein>
    <submittedName>
        <fullName evidence="2">Uncharacterized protein</fullName>
    </submittedName>
</protein>
<reference evidence="2" key="1">
    <citation type="submission" date="2023-03" db="EMBL/GenBank/DDBJ databases">
        <title>Massive genome expansion in bonnet fungi (Mycena s.s.) driven by repeated elements and novel gene families across ecological guilds.</title>
        <authorList>
            <consortium name="Lawrence Berkeley National Laboratory"/>
            <person name="Harder C.B."/>
            <person name="Miyauchi S."/>
            <person name="Viragh M."/>
            <person name="Kuo A."/>
            <person name="Thoen E."/>
            <person name="Andreopoulos B."/>
            <person name="Lu D."/>
            <person name="Skrede I."/>
            <person name="Drula E."/>
            <person name="Henrissat B."/>
            <person name="Morin E."/>
            <person name="Kohler A."/>
            <person name="Barry K."/>
            <person name="LaButti K."/>
            <person name="Morin E."/>
            <person name="Salamov A."/>
            <person name="Lipzen A."/>
            <person name="Mereny Z."/>
            <person name="Hegedus B."/>
            <person name="Baldrian P."/>
            <person name="Stursova M."/>
            <person name="Weitz H."/>
            <person name="Taylor A."/>
            <person name="Grigoriev I.V."/>
            <person name="Nagy L.G."/>
            <person name="Martin F."/>
            <person name="Kauserud H."/>
        </authorList>
    </citation>
    <scope>NUCLEOTIDE SEQUENCE</scope>
    <source>
        <strain evidence="2">CBHHK002</strain>
    </source>
</reference>
<feature type="chain" id="PRO_5042286255" evidence="1">
    <location>
        <begin position="22"/>
        <end position="179"/>
    </location>
</feature>
<evidence type="ECO:0000313" key="2">
    <source>
        <dbReference type="EMBL" id="KAJ7343868.1"/>
    </source>
</evidence>
<evidence type="ECO:0000313" key="3">
    <source>
        <dbReference type="Proteomes" id="UP001218218"/>
    </source>
</evidence>
<feature type="signal peptide" evidence="1">
    <location>
        <begin position="1"/>
        <end position="21"/>
    </location>
</feature>
<gene>
    <name evidence="2" type="ORF">DFH08DRAFT_871371</name>
</gene>
<dbReference type="EMBL" id="JARIHO010000022">
    <property type="protein sequence ID" value="KAJ7343868.1"/>
    <property type="molecule type" value="Genomic_DNA"/>
</dbReference>
<proteinExistence type="predicted"/>
<keyword evidence="3" id="KW-1185">Reference proteome</keyword>
<evidence type="ECO:0000256" key="1">
    <source>
        <dbReference type="SAM" id="SignalP"/>
    </source>
</evidence>
<accession>A0AAD7EPH3</accession>